<evidence type="ECO:0000256" key="1">
    <source>
        <dbReference type="SAM" id="MobiDB-lite"/>
    </source>
</evidence>
<keyword evidence="2" id="KW-0812">Transmembrane</keyword>
<dbReference type="Proteomes" id="UP001190700">
    <property type="component" value="Unassembled WGS sequence"/>
</dbReference>
<evidence type="ECO:0000313" key="3">
    <source>
        <dbReference type="EMBL" id="KAK3239283.1"/>
    </source>
</evidence>
<protein>
    <recommendedName>
        <fullName evidence="5">EF-hand domain-containing protein</fullName>
    </recommendedName>
</protein>
<gene>
    <name evidence="3" type="ORF">CYMTET_50778</name>
</gene>
<feature type="transmembrane region" description="Helical" evidence="2">
    <location>
        <begin position="62"/>
        <end position="82"/>
    </location>
</feature>
<comment type="caution">
    <text evidence="3">The sequence shown here is derived from an EMBL/GenBank/DDBJ whole genome shotgun (WGS) entry which is preliminary data.</text>
</comment>
<keyword evidence="2" id="KW-1133">Transmembrane helix</keyword>
<dbReference type="InterPro" id="IPR018247">
    <property type="entry name" value="EF_Hand_1_Ca_BS"/>
</dbReference>
<keyword evidence="4" id="KW-1185">Reference proteome</keyword>
<organism evidence="3 4">
    <name type="scientific">Cymbomonas tetramitiformis</name>
    <dbReference type="NCBI Taxonomy" id="36881"/>
    <lineage>
        <taxon>Eukaryota</taxon>
        <taxon>Viridiplantae</taxon>
        <taxon>Chlorophyta</taxon>
        <taxon>Pyramimonadophyceae</taxon>
        <taxon>Pyramimonadales</taxon>
        <taxon>Pyramimonadaceae</taxon>
        <taxon>Cymbomonas</taxon>
    </lineage>
</organism>
<feature type="region of interest" description="Disordered" evidence="1">
    <location>
        <begin position="709"/>
        <end position="729"/>
    </location>
</feature>
<evidence type="ECO:0008006" key="5">
    <source>
        <dbReference type="Google" id="ProtNLM"/>
    </source>
</evidence>
<feature type="compositionally biased region" description="Basic and acidic residues" evidence="1">
    <location>
        <begin position="1057"/>
        <end position="1078"/>
    </location>
</feature>
<sequence length="1078" mass="119667">MRSERTRVLPTMDDICFGSASEDSHKGYSGNLGYFDRSWLYFVKPNLYFPTNKEIRIIDWRLAVLFRGLQATIILYFLYGLVYGQEYLKTDDPGQVLSLYVSDGTALALQEEKAAIQIAGSDPGPDNYCNRLSSYDFIWSENWAYIFNICIAPFVGDLAQKGQQGASFFFSTVTEQTRYQRFENVQGNRSDAHCLEIFSQHDASWNIPCLDTTDEWRTNFHTRRIAHYTRGIFDELDGSNRTMCVCEASRGVIKIGADKAILYIDHYYRSSMSTGAHTKTYVRTYGNSSIKRVFEEGDTLSMTLEQILEYTEVELDKRSDEGLNKQWMDASTDTERSALQGPAGAESGLYPFVRISGLRVEVSMNYYNYGLERTSVERQADQTVDNSQDATVCVMEFRPYFVWTSQGHAFVDGDVRMNELVDNYNYGVLVTFHSGGVIGGFDGVLLLTALTQAIVMSGVATSVTTFAAHYLLGKKSVLYKSVLSERLDALSLYSKFATQAIMASLLYDIIDHNGSGRIGKFELYKQLRRPFCRSMNGEQIGTLVEFIIYMAHLQHIPKVDSNGEECDSDSGSEVEELLQVATPSGKLQLQEDGKRARTSGRHRHINRSQWISVITGPPCTLQQCIDVINRKFDQGHFMPTPAEMNAYTVFENSFSTENSENQNNIFDVISEGLAERAGLEPPLEEESPQLNLSLIFIKMQEMQKQIDALAAAREDPSRRRRRRRLQEDEACAKQGYGERCLPRPQPHRNLRQPEAALRRGGGKGGGGAGCGGGAIHEEGICRRPARALHTPQQRLAHMGVGRAAWSAARATTSVDLIPSPYQWAVRTSGRFQLPDLAAGRGGGASHLVKEIRDGAVLTRKSLGESGEAAACLSGLGMVARWREPAEAGRGLVMAKPIPGEVQAPPADMVRLVCGSPALRGELASPYDGAFNLCQPSAWQCRLQERTATICVLGTGQQAEGLAEARASALASNSAITGLRSCTAVPARTATSANAAAPSPDHRRRSIFLQSRVQLQHAQMLPQYRGLDFRAEQREAPLDHPGLLQSILWAQQQVQRPLTEDARRRKRVDPGDPRAKACA</sequence>
<keyword evidence="2" id="KW-0472">Membrane</keyword>
<proteinExistence type="predicted"/>
<name>A0AAE0BNK8_9CHLO</name>
<feature type="region of interest" description="Disordered" evidence="1">
    <location>
        <begin position="1055"/>
        <end position="1078"/>
    </location>
</feature>
<evidence type="ECO:0000313" key="4">
    <source>
        <dbReference type="Proteomes" id="UP001190700"/>
    </source>
</evidence>
<dbReference type="EMBL" id="LGRX02033971">
    <property type="protein sequence ID" value="KAK3239283.1"/>
    <property type="molecule type" value="Genomic_DNA"/>
</dbReference>
<reference evidence="3 4" key="1">
    <citation type="journal article" date="2015" name="Genome Biol. Evol.">
        <title>Comparative Genomics of a Bacterivorous Green Alga Reveals Evolutionary Causalities and Consequences of Phago-Mixotrophic Mode of Nutrition.</title>
        <authorList>
            <person name="Burns J.A."/>
            <person name="Paasch A."/>
            <person name="Narechania A."/>
            <person name="Kim E."/>
        </authorList>
    </citation>
    <scope>NUCLEOTIDE SEQUENCE [LARGE SCALE GENOMIC DNA]</scope>
    <source>
        <strain evidence="3 4">PLY_AMNH</strain>
    </source>
</reference>
<dbReference type="AlphaFoldDB" id="A0AAE0BNK8"/>
<dbReference type="PROSITE" id="PS00018">
    <property type="entry name" value="EF_HAND_1"/>
    <property type="match status" value="1"/>
</dbReference>
<accession>A0AAE0BNK8</accession>
<evidence type="ECO:0000256" key="2">
    <source>
        <dbReference type="SAM" id="Phobius"/>
    </source>
</evidence>